<dbReference type="PRINTS" id="PR00926">
    <property type="entry name" value="MITOCARRIER"/>
</dbReference>
<comment type="function">
    <text evidence="1">Mitochondrial transporter that mediates uptake of thiamine pyrophosphate (ThPP) into mitochondria.</text>
</comment>
<reference evidence="14" key="2">
    <citation type="submission" date="2023-05" db="EMBL/GenBank/DDBJ databases">
        <authorList>
            <consortium name="Lawrence Berkeley National Laboratory"/>
            <person name="Steindorff A."/>
            <person name="Hensen N."/>
            <person name="Bonometti L."/>
            <person name="Westerberg I."/>
            <person name="Brannstrom I.O."/>
            <person name="Guillou S."/>
            <person name="Cros-Aarteil S."/>
            <person name="Calhoun S."/>
            <person name="Haridas S."/>
            <person name="Kuo A."/>
            <person name="Mondo S."/>
            <person name="Pangilinan J."/>
            <person name="Riley R."/>
            <person name="Labutti K."/>
            <person name="Andreopoulos B."/>
            <person name="Lipzen A."/>
            <person name="Chen C."/>
            <person name="Yanf M."/>
            <person name="Daum C."/>
            <person name="Ng V."/>
            <person name="Clum A."/>
            <person name="Ohm R."/>
            <person name="Martin F."/>
            <person name="Silar P."/>
            <person name="Natvig D."/>
            <person name="Lalanne C."/>
            <person name="Gautier V."/>
            <person name="Ament-Velasquez S.L."/>
            <person name="Kruys A."/>
            <person name="Hutchinson M.I."/>
            <person name="Powell A.J."/>
            <person name="Barry K."/>
            <person name="Miller A.N."/>
            <person name="Grigoriev I.V."/>
            <person name="Debuchy R."/>
            <person name="Gladieux P."/>
            <person name="Thoren M.H."/>
            <person name="Johannesson H."/>
        </authorList>
    </citation>
    <scope>NUCLEOTIDE SEQUENCE</scope>
    <source>
        <strain evidence="14">CBS 103.79</strain>
    </source>
</reference>
<keyword evidence="9" id="KW-1133">Transmembrane helix</keyword>
<dbReference type="PANTHER" id="PTHR45624">
    <property type="entry name" value="MITOCHONDRIAL BASIC AMINO ACIDS TRANSPORTER-RELATED"/>
    <property type="match status" value="1"/>
</dbReference>
<keyword evidence="6 12" id="KW-0812">Transmembrane</keyword>
<dbReference type="GO" id="GO:0090422">
    <property type="term" value="F:thiamine pyrophosphate transmembrane transporter activity"/>
    <property type="evidence" value="ECO:0007669"/>
    <property type="project" value="UniProtKB-ARBA"/>
</dbReference>
<feature type="repeat" description="Solcar" evidence="12">
    <location>
        <begin position="219"/>
        <end position="314"/>
    </location>
</feature>
<dbReference type="PROSITE" id="PS50920">
    <property type="entry name" value="SOLCAR"/>
    <property type="match status" value="3"/>
</dbReference>
<dbReference type="Proteomes" id="UP001303889">
    <property type="component" value="Unassembled WGS sequence"/>
</dbReference>
<accession>A0AAN6MQ68</accession>
<evidence type="ECO:0000313" key="14">
    <source>
        <dbReference type="EMBL" id="KAK3904839.1"/>
    </source>
</evidence>
<evidence type="ECO:0000313" key="15">
    <source>
        <dbReference type="Proteomes" id="UP001303889"/>
    </source>
</evidence>
<evidence type="ECO:0000256" key="7">
    <source>
        <dbReference type="ARBA" id="ARBA00022737"/>
    </source>
</evidence>
<dbReference type="Gene3D" id="1.50.40.10">
    <property type="entry name" value="Mitochondrial carrier domain"/>
    <property type="match status" value="1"/>
</dbReference>
<protein>
    <recommendedName>
        <fullName evidence="4">Mitochondrial thiamine pyrophosphate carrier 1</fullName>
    </recommendedName>
</protein>
<feature type="repeat" description="Solcar" evidence="12">
    <location>
        <begin position="126"/>
        <end position="212"/>
    </location>
</feature>
<dbReference type="AlphaFoldDB" id="A0AAN6MQ68"/>
<proteinExistence type="inferred from homology"/>
<evidence type="ECO:0000256" key="8">
    <source>
        <dbReference type="ARBA" id="ARBA00022792"/>
    </source>
</evidence>
<evidence type="ECO:0000256" key="4">
    <source>
        <dbReference type="ARBA" id="ARBA00021935"/>
    </source>
</evidence>
<keyword evidence="7" id="KW-0677">Repeat</keyword>
<evidence type="ECO:0000256" key="9">
    <source>
        <dbReference type="ARBA" id="ARBA00022989"/>
    </source>
</evidence>
<evidence type="ECO:0000256" key="10">
    <source>
        <dbReference type="ARBA" id="ARBA00023128"/>
    </source>
</evidence>
<reference evidence="14" key="1">
    <citation type="journal article" date="2023" name="Mol. Phylogenet. Evol.">
        <title>Genome-scale phylogeny and comparative genomics of the fungal order Sordariales.</title>
        <authorList>
            <person name="Hensen N."/>
            <person name="Bonometti L."/>
            <person name="Westerberg I."/>
            <person name="Brannstrom I.O."/>
            <person name="Guillou S."/>
            <person name="Cros-Aarteil S."/>
            <person name="Calhoun S."/>
            <person name="Haridas S."/>
            <person name="Kuo A."/>
            <person name="Mondo S."/>
            <person name="Pangilinan J."/>
            <person name="Riley R."/>
            <person name="LaButti K."/>
            <person name="Andreopoulos B."/>
            <person name="Lipzen A."/>
            <person name="Chen C."/>
            <person name="Yan M."/>
            <person name="Daum C."/>
            <person name="Ng V."/>
            <person name="Clum A."/>
            <person name="Steindorff A."/>
            <person name="Ohm R.A."/>
            <person name="Martin F."/>
            <person name="Silar P."/>
            <person name="Natvig D.O."/>
            <person name="Lalanne C."/>
            <person name="Gautier V."/>
            <person name="Ament-Velasquez S.L."/>
            <person name="Kruys A."/>
            <person name="Hutchinson M.I."/>
            <person name="Powell A.J."/>
            <person name="Barry K."/>
            <person name="Miller A.N."/>
            <person name="Grigoriev I.V."/>
            <person name="Debuchy R."/>
            <person name="Gladieux P."/>
            <person name="Hiltunen Thoren M."/>
            <person name="Johannesson H."/>
        </authorList>
    </citation>
    <scope>NUCLEOTIDE SEQUENCE</scope>
    <source>
        <strain evidence="14">CBS 103.79</strain>
    </source>
</reference>
<name>A0AAN6MQ68_9PEZI</name>
<keyword evidence="8" id="KW-0999">Mitochondrion inner membrane</keyword>
<comment type="subcellular location">
    <subcellularLocation>
        <location evidence="2">Mitochondrion inner membrane</location>
        <topology evidence="2">Multi-pass membrane protein</topology>
    </subcellularLocation>
</comment>
<keyword evidence="10" id="KW-0496">Mitochondrion</keyword>
<keyword evidence="11 12" id="KW-0472">Membrane</keyword>
<keyword evidence="5 13" id="KW-0813">Transport</keyword>
<dbReference type="InterPro" id="IPR050567">
    <property type="entry name" value="Mitochondrial_Carrier"/>
</dbReference>
<dbReference type="SUPFAM" id="SSF103506">
    <property type="entry name" value="Mitochondrial carrier"/>
    <property type="match status" value="1"/>
</dbReference>
<feature type="repeat" description="Solcar" evidence="12">
    <location>
        <begin position="12"/>
        <end position="111"/>
    </location>
</feature>
<organism evidence="14 15">
    <name type="scientific">Staphylotrichum tortipilum</name>
    <dbReference type="NCBI Taxonomy" id="2831512"/>
    <lineage>
        <taxon>Eukaryota</taxon>
        <taxon>Fungi</taxon>
        <taxon>Dikarya</taxon>
        <taxon>Ascomycota</taxon>
        <taxon>Pezizomycotina</taxon>
        <taxon>Sordariomycetes</taxon>
        <taxon>Sordariomycetidae</taxon>
        <taxon>Sordariales</taxon>
        <taxon>Chaetomiaceae</taxon>
        <taxon>Staphylotrichum</taxon>
    </lineage>
</organism>
<dbReference type="GO" id="GO:0005743">
    <property type="term" value="C:mitochondrial inner membrane"/>
    <property type="evidence" value="ECO:0007669"/>
    <property type="project" value="UniProtKB-SubCell"/>
</dbReference>
<dbReference type="InterPro" id="IPR018108">
    <property type="entry name" value="MCP_transmembrane"/>
</dbReference>
<evidence type="ECO:0000256" key="6">
    <source>
        <dbReference type="ARBA" id="ARBA00022692"/>
    </source>
</evidence>
<keyword evidence="15" id="KW-1185">Reference proteome</keyword>
<evidence type="ECO:0000256" key="3">
    <source>
        <dbReference type="ARBA" id="ARBA00006375"/>
    </source>
</evidence>
<comment type="caution">
    <text evidence="14">The sequence shown here is derived from an EMBL/GenBank/DDBJ whole genome shotgun (WGS) entry which is preliminary data.</text>
</comment>
<evidence type="ECO:0000256" key="1">
    <source>
        <dbReference type="ARBA" id="ARBA00002238"/>
    </source>
</evidence>
<dbReference type="PANTHER" id="PTHR45624:SF10">
    <property type="entry name" value="SLC (SOLUTE CARRIER) HOMOLOG"/>
    <property type="match status" value="1"/>
</dbReference>
<evidence type="ECO:0000256" key="2">
    <source>
        <dbReference type="ARBA" id="ARBA00004448"/>
    </source>
</evidence>
<dbReference type="EMBL" id="MU855381">
    <property type="protein sequence ID" value="KAK3904839.1"/>
    <property type="molecule type" value="Genomic_DNA"/>
</dbReference>
<evidence type="ECO:0000256" key="12">
    <source>
        <dbReference type="PROSITE-ProRule" id="PRU00282"/>
    </source>
</evidence>
<dbReference type="FunFam" id="1.50.40.10:FF:000011">
    <property type="entry name" value="Mitochondrial thiamine pyrophosphate carrier 1"/>
    <property type="match status" value="1"/>
</dbReference>
<dbReference type="InterPro" id="IPR023395">
    <property type="entry name" value="MCP_dom_sf"/>
</dbReference>
<evidence type="ECO:0000256" key="13">
    <source>
        <dbReference type="RuleBase" id="RU000488"/>
    </source>
</evidence>
<dbReference type="Pfam" id="PF00153">
    <property type="entry name" value="Mito_carr"/>
    <property type="match status" value="3"/>
</dbReference>
<comment type="similarity">
    <text evidence="3 13">Belongs to the mitochondrial carrier (TC 2.A.29) family.</text>
</comment>
<evidence type="ECO:0000256" key="5">
    <source>
        <dbReference type="ARBA" id="ARBA00022448"/>
    </source>
</evidence>
<sequence length="326" mass="35045">MSLKGDSLKDEGSRLQVTAAGATAGLIARFVIAPLDVVKIRLQLQTHSLSDPLSHHNLHGGPIYKGTLPTLRHILRSEGLTGLWKGNVPAELLYVCYGAAQFTAYRGTTALLRAAAPAAGWDEPLPQAVESFIAGAAAGAGATVVTYPLDLLRTRFAAQGNDRVYTSLRLAITQIARDEGPRGFFRGLGPGLAQIIPYMGVFFAVYETLRPHLANLDLPLSSGGAVAGTLASVTAKTGTFPLDLVRKRIQVQGPTRGRYVHKNIPEYRGAVGAVGTILRNEGVRGLYRGLTVSLMKAAPASAVTMWTYEHALMFYSRLGERREERL</sequence>
<dbReference type="InterPro" id="IPR002067">
    <property type="entry name" value="MCP"/>
</dbReference>
<evidence type="ECO:0000256" key="11">
    <source>
        <dbReference type="ARBA" id="ARBA00023136"/>
    </source>
</evidence>
<gene>
    <name evidence="14" type="ORF">C8A05DRAFT_42136</name>
</gene>